<reference evidence="14" key="1">
    <citation type="submission" date="2018-11" db="EMBL/GenBank/DDBJ databases">
        <authorList>
            <person name="Alioto T."/>
            <person name="Alioto T."/>
        </authorList>
    </citation>
    <scope>NUCLEOTIDE SEQUENCE</scope>
</reference>
<keyword evidence="4 11" id="KW-0812">Transmembrane</keyword>
<evidence type="ECO:0000259" key="13">
    <source>
        <dbReference type="PROSITE" id="PS50104"/>
    </source>
</evidence>
<evidence type="ECO:0000256" key="5">
    <source>
        <dbReference type="ARBA" id="ARBA00022729"/>
    </source>
</evidence>
<feature type="transmembrane region" description="Helical" evidence="11">
    <location>
        <begin position="653"/>
        <end position="677"/>
    </location>
</feature>
<dbReference type="GO" id="GO:0005886">
    <property type="term" value="C:plasma membrane"/>
    <property type="evidence" value="ECO:0007669"/>
    <property type="project" value="TreeGrafter"/>
</dbReference>
<dbReference type="Pfam" id="PF13855">
    <property type="entry name" value="LRR_8"/>
    <property type="match status" value="2"/>
</dbReference>
<feature type="chain" id="PRO_5032926882" description="TIR domain-containing protein" evidence="12">
    <location>
        <begin position="19"/>
        <end position="843"/>
    </location>
</feature>
<dbReference type="SMART" id="SM00255">
    <property type="entry name" value="TIR"/>
    <property type="match status" value="1"/>
</dbReference>
<keyword evidence="15" id="KW-1185">Reference proteome</keyword>
<evidence type="ECO:0000256" key="11">
    <source>
        <dbReference type="SAM" id="Phobius"/>
    </source>
</evidence>
<evidence type="ECO:0000256" key="12">
    <source>
        <dbReference type="SAM" id="SignalP"/>
    </source>
</evidence>
<dbReference type="SUPFAM" id="SSF52200">
    <property type="entry name" value="Toll/Interleukin receptor TIR domain"/>
    <property type="match status" value="1"/>
</dbReference>
<protein>
    <recommendedName>
        <fullName evidence="13">TIR domain-containing protein</fullName>
    </recommendedName>
</protein>
<organism evidence="14 15">
    <name type="scientific">Mytilus galloprovincialis</name>
    <name type="common">Mediterranean mussel</name>
    <dbReference type="NCBI Taxonomy" id="29158"/>
    <lineage>
        <taxon>Eukaryota</taxon>
        <taxon>Metazoa</taxon>
        <taxon>Spiralia</taxon>
        <taxon>Lophotrochozoa</taxon>
        <taxon>Mollusca</taxon>
        <taxon>Bivalvia</taxon>
        <taxon>Autobranchia</taxon>
        <taxon>Pteriomorphia</taxon>
        <taxon>Mytilida</taxon>
        <taxon>Mytiloidea</taxon>
        <taxon>Mytilidae</taxon>
        <taxon>Mytilinae</taxon>
        <taxon>Mytilus</taxon>
    </lineage>
</organism>
<dbReference type="InterPro" id="IPR001611">
    <property type="entry name" value="Leu-rich_rpt"/>
</dbReference>
<proteinExistence type="inferred from homology"/>
<feature type="signal peptide" evidence="12">
    <location>
        <begin position="1"/>
        <end position="18"/>
    </location>
</feature>
<dbReference type="AlphaFoldDB" id="A0A8B6HCZ5"/>
<keyword evidence="7 11" id="KW-1133">Transmembrane helix</keyword>
<evidence type="ECO:0000256" key="9">
    <source>
        <dbReference type="ARBA" id="ARBA00023170"/>
    </source>
</evidence>
<evidence type="ECO:0000313" key="14">
    <source>
        <dbReference type="EMBL" id="VDI77171.1"/>
    </source>
</evidence>
<dbReference type="Gene3D" id="3.80.10.10">
    <property type="entry name" value="Ribonuclease Inhibitor"/>
    <property type="match status" value="4"/>
</dbReference>
<dbReference type="OrthoDB" id="6152257at2759"/>
<evidence type="ECO:0000256" key="10">
    <source>
        <dbReference type="ARBA" id="ARBA00023180"/>
    </source>
</evidence>
<evidence type="ECO:0000313" key="15">
    <source>
        <dbReference type="Proteomes" id="UP000596742"/>
    </source>
</evidence>
<keyword evidence="3" id="KW-0433">Leucine-rich repeat</keyword>
<dbReference type="GO" id="GO:0002224">
    <property type="term" value="P:toll-like receptor signaling pathway"/>
    <property type="evidence" value="ECO:0007669"/>
    <property type="project" value="InterPro"/>
</dbReference>
<dbReference type="GO" id="GO:0006955">
    <property type="term" value="P:immune response"/>
    <property type="evidence" value="ECO:0007669"/>
    <property type="project" value="InterPro"/>
</dbReference>
<dbReference type="InterPro" id="IPR032675">
    <property type="entry name" value="LRR_dom_sf"/>
</dbReference>
<keyword evidence="9" id="KW-0675">Receptor</keyword>
<dbReference type="GO" id="GO:0004888">
    <property type="term" value="F:transmembrane signaling receptor activity"/>
    <property type="evidence" value="ECO:0007669"/>
    <property type="project" value="InterPro"/>
</dbReference>
<comment type="similarity">
    <text evidence="2">Belongs to the Toll-like receptor family.</text>
</comment>
<evidence type="ECO:0000256" key="3">
    <source>
        <dbReference type="ARBA" id="ARBA00022614"/>
    </source>
</evidence>
<name>A0A8B6HCZ5_MYTGA</name>
<comment type="subcellular location">
    <subcellularLocation>
        <location evidence="1">Membrane</location>
        <topology evidence="1">Single-pass membrane protein</topology>
    </subcellularLocation>
</comment>
<feature type="domain" description="TIR" evidence="13">
    <location>
        <begin position="701"/>
        <end position="839"/>
    </location>
</feature>
<dbReference type="InterPro" id="IPR003591">
    <property type="entry name" value="Leu-rich_rpt_typical-subtyp"/>
</dbReference>
<evidence type="ECO:0000256" key="6">
    <source>
        <dbReference type="ARBA" id="ARBA00022737"/>
    </source>
</evidence>
<dbReference type="SMART" id="SM00369">
    <property type="entry name" value="LRR_TYP"/>
    <property type="match status" value="4"/>
</dbReference>
<dbReference type="EMBL" id="UYJE01009825">
    <property type="protein sequence ID" value="VDI77171.1"/>
    <property type="molecule type" value="Genomic_DNA"/>
</dbReference>
<dbReference type="PROSITE" id="PS50104">
    <property type="entry name" value="TIR"/>
    <property type="match status" value="1"/>
</dbReference>
<dbReference type="Proteomes" id="UP000596742">
    <property type="component" value="Unassembled WGS sequence"/>
</dbReference>
<evidence type="ECO:0000256" key="8">
    <source>
        <dbReference type="ARBA" id="ARBA00023136"/>
    </source>
</evidence>
<dbReference type="Gene3D" id="3.40.50.10140">
    <property type="entry name" value="Toll/interleukin-1 receptor homology (TIR) domain"/>
    <property type="match status" value="1"/>
</dbReference>
<gene>
    <name evidence="14" type="ORF">MGAL_10B041913</name>
</gene>
<sequence>MTLSSLLLVAVLFHSGTTHDCFIDNGSHFRADCHNQNLTGIPQDLPIDIEFLDLSENNLGVILNKSFARYSQMKALEIQYSKIHTVQPEGFGGLNSLENLSLAGNALNISTDGLFILKSIRNIINLDFSLNMDSPNKKGFLFYPDTAFQQLTQLRNLSIDLYGQPVFGPGFRYLKLDHLQFKSCSIKALHNKTFVNFPESIKELHLTNCKLIDSGKDIEINVLFPFSKLSILSLSGTSIYLTKGLELLYPFRNKSLEILDLSHMVKPPNYDKQSITPDAIILTAEKTQYLKTICVKTLSLADNHIVDILPHSFFDSDWKHLDCLEHVDLSGNRFGFSSLGFQMRKTSPKLSNLKIFDFSYIPLRYKGANYLPVTTDVNPNQFRFKHEDESCSDAAHSILTLNVPIPSRLEFVRITHVLGAPPLIKLNLQNTASVRYVDMSYYDVKCFPVILINETENNLEYLDLSGIDCKLYYKNIPFFRALKTLIMKGAYFYRAVENSINLLLNVPNLTKLDLISNSLFTIPASFLKHLKYLGTLRLSHNYLNNVPSAIADLRNLRSLDLTGNRIFTVFPNFTSWFNSQRTVNTTFHLQILGNDFSCSCEHQGFIRWLNTTKITLDNVKPYKCRLTNGSITTTQVVLQNFHSLFSHCYATTWLYIGISIVISAFIIILPTAVIFNFRWRILFFLYRKFRRIVESNMNLSYEYDVFVSYGYNGYTWVQSTLIDKLETEWRLNVCLEDRNFVGGRSIYEQIAHSISRSRHIIFVVTSDFMSKPFAAYEIDQAKEAKSYRTLQKVIIVALDICIQDIPTDLRSIWSDVSVIELSENNRDDQLSFENLRTRLLLNF</sequence>
<keyword evidence="10" id="KW-0325">Glycoprotein</keyword>
<evidence type="ECO:0000256" key="7">
    <source>
        <dbReference type="ARBA" id="ARBA00022989"/>
    </source>
</evidence>
<keyword evidence="8 11" id="KW-0472">Membrane</keyword>
<accession>A0A8B6HCZ5</accession>
<dbReference type="PANTHER" id="PTHR24365:SF541">
    <property type="entry name" value="PROTEIN TOLL-RELATED"/>
    <property type="match status" value="1"/>
</dbReference>
<keyword evidence="5 12" id="KW-0732">Signal</keyword>
<dbReference type="InterPro" id="IPR000157">
    <property type="entry name" value="TIR_dom"/>
</dbReference>
<evidence type="ECO:0000256" key="1">
    <source>
        <dbReference type="ARBA" id="ARBA00004167"/>
    </source>
</evidence>
<evidence type="ECO:0000256" key="2">
    <source>
        <dbReference type="ARBA" id="ARBA00009634"/>
    </source>
</evidence>
<dbReference type="InterPro" id="IPR035897">
    <property type="entry name" value="Toll_tir_struct_dom_sf"/>
</dbReference>
<evidence type="ECO:0000256" key="4">
    <source>
        <dbReference type="ARBA" id="ARBA00022692"/>
    </source>
</evidence>
<dbReference type="SUPFAM" id="SSF52047">
    <property type="entry name" value="RNI-like"/>
    <property type="match status" value="1"/>
</dbReference>
<dbReference type="Pfam" id="PF01582">
    <property type="entry name" value="TIR"/>
    <property type="match status" value="1"/>
</dbReference>
<comment type="caution">
    <text evidence="14">The sequence shown here is derived from an EMBL/GenBank/DDBJ whole genome shotgun (WGS) entry which is preliminary data.</text>
</comment>
<dbReference type="PANTHER" id="PTHR24365">
    <property type="entry name" value="TOLL-LIKE RECEPTOR"/>
    <property type="match status" value="1"/>
</dbReference>
<keyword evidence="6" id="KW-0677">Repeat</keyword>